<sequence length="230" mass="25918">MRSSSDARPPRSGSFNRILVFDLDDTLYLERDYVLSGLNAVGQWAAGALGINGLGEVMRGRFDAGCRTRIFDHSLKDMGLEAHPETIGRMLAAYRQHRPTIRLAPDTEQFLASRDDATGFAVITDGFLDAQRRKIRALGLYGRGIHLGICTDKWGRECWKPNPRAFEHVEQWFGRSGRDLTYVADNPSKDFNAPRLLGWNTVQIARPERIHVSVTTHVPADRIIESLEEL</sequence>
<dbReference type="Pfam" id="PF00702">
    <property type="entry name" value="Hydrolase"/>
    <property type="match status" value="1"/>
</dbReference>
<proteinExistence type="predicted"/>
<protein>
    <submittedName>
        <fullName evidence="4">HAD hydrolase</fullName>
    </submittedName>
</protein>
<dbReference type="InterPro" id="IPR036412">
    <property type="entry name" value="HAD-like_sf"/>
</dbReference>
<keyword evidence="5" id="KW-1185">Reference proteome</keyword>
<dbReference type="InterPro" id="IPR023214">
    <property type="entry name" value="HAD_sf"/>
</dbReference>
<evidence type="ECO:0000313" key="5">
    <source>
        <dbReference type="Proteomes" id="UP000024284"/>
    </source>
</evidence>
<accession>A0A086PAP5</accession>
<comment type="caution">
    <text evidence="4">The sequence shown here is derived from an EMBL/GenBank/DDBJ whole genome shotgun (WGS) entry which is preliminary data.</text>
</comment>
<dbReference type="Gene3D" id="3.40.50.1000">
    <property type="entry name" value="HAD superfamily/HAD-like"/>
    <property type="match status" value="1"/>
</dbReference>
<dbReference type="STRING" id="76947.GCA_002080435_01320"/>
<organism evidence="4 5">
    <name type="scientific">Sphingobium herbicidovorans (strain ATCC 700291 / DSM 11019 / CCUG 56400 / KCTC 2939 / LMG 18315 / NBRC 16415 / MH)</name>
    <name type="common">Sphingomonas herbicidovorans</name>
    <dbReference type="NCBI Taxonomy" id="1219045"/>
    <lineage>
        <taxon>Bacteria</taxon>
        <taxon>Pseudomonadati</taxon>
        <taxon>Pseudomonadota</taxon>
        <taxon>Alphaproteobacteria</taxon>
        <taxon>Sphingomonadales</taxon>
        <taxon>Sphingomonadaceae</taxon>
        <taxon>Sphingobium</taxon>
    </lineage>
</organism>
<dbReference type="eggNOG" id="COG0546">
    <property type="taxonomic scope" value="Bacteria"/>
</dbReference>
<dbReference type="PANTHER" id="PTHR46470">
    <property type="entry name" value="N-ACYLNEURAMINATE-9-PHOSPHATASE"/>
    <property type="match status" value="1"/>
</dbReference>
<dbReference type="GO" id="GO:0046872">
    <property type="term" value="F:metal ion binding"/>
    <property type="evidence" value="ECO:0007669"/>
    <property type="project" value="UniProtKB-KW"/>
</dbReference>
<evidence type="ECO:0000256" key="3">
    <source>
        <dbReference type="ARBA" id="ARBA00022842"/>
    </source>
</evidence>
<name>A0A086PAP5_SPHHM</name>
<evidence type="ECO:0000256" key="1">
    <source>
        <dbReference type="ARBA" id="ARBA00022723"/>
    </source>
</evidence>
<evidence type="ECO:0000313" key="4">
    <source>
        <dbReference type="EMBL" id="KFG90463.1"/>
    </source>
</evidence>
<dbReference type="GO" id="GO:0016791">
    <property type="term" value="F:phosphatase activity"/>
    <property type="evidence" value="ECO:0007669"/>
    <property type="project" value="TreeGrafter"/>
</dbReference>
<dbReference type="OrthoDB" id="148966at2"/>
<reference evidence="4" key="1">
    <citation type="submission" date="2014-08" db="EMBL/GenBank/DDBJ databases">
        <title>Draft genome sequences of Sphingobium herbicidovorans.</title>
        <authorList>
            <person name="Gan H.M."/>
            <person name="Gan H.Y."/>
            <person name="Savka M.A."/>
        </authorList>
    </citation>
    <scope>NUCLEOTIDE SEQUENCE [LARGE SCALE GENOMIC DNA]</scope>
    <source>
        <strain evidence="4">NBRC 16415</strain>
    </source>
</reference>
<dbReference type="AlphaFoldDB" id="A0A086PAP5"/>
<keyword evidence="3" id="KW-0460">Magnesium</keyword>
<dbReference type="InterPro" id="IPR051400">
    <property type="entry name" value="HAD-like_hydrolase"/>
</dbReference>
<keyword evidence="1" id="KW-0479">Metal-binding</keyword>
<gene>
    <name evidence="4" type="ORF">BV98_001667</name>
</gene>
<evidence type="ECO:0000256" key="2">
    <source>
        <dbReference type="ARBA" id="ARBA00022801"/>
    </source>
</evidence>
<dbReference type="PATRIC" id="fig|1219045.3.peg.1702"/>
<dbReference type="Proteomes" id="UP000024284">
    <property type="component" value="Unassembled WGS sequence"/>
</dbReference>
<dbReference type="Gene3D" id="1.10.150.520">
    <property type="match status" value="1"/>
</dbReference>
<dbReference type="SUPFAM" id="SSF56784">
    <property type="entry name" value="HAD-like"/>
    <property type="match status" value="1"/>
</dbReference>
<dbReference type="EMBL" id="JFZA02000012">
    <property type="protein sequence ID" value="KFG90463.1"/>
    <property type="molecule type" value="Genomic_DNA"/>
</dbReference>
<dbReference type="PANTHER" id="PTHR46470:SF2">
    <property type="entry name" value="GLYCERALDEHYDE 3-PHOSPHATE PHOSPHATASE"/>
    <property type="match status" value="1"/>
</dbReference>
<keyword evidence="2 4" id="KW-0378">Hydrolase</keyword>